<evidence type="ECO:0000256" key="1">
    <source>
        <dbReference type="ARBA" id="ARBA00006484"/>
    </source>
</evidence>
<dbReference type="PRINTS" id="PR00080">
    <property type="entry name" value="SDRFAMILY"/>
</dbReference>
<dbReference type="Pfam" id="PF13561">
    <property type="entry name" value="adh_short_C2"/>
    <property type="match status" value="1"/>
</dbReference>
<dbReference type="NCBIfam" id="NF009499">
    <property type="entry name" value="PRK12859.1"/>
    <property type="match status" value="1"/>
</dbReference>
<keyword evidence="4" id="KW-1185">Reference proteome</keyword>
<dbReference type="RefSeq" id="WP_211560871.1">
    <property type="nucleotide sequence ID" value="NZ_JAGVRK010000001.1"/>
</dbReference>
<reference evidence="3 4" key="1">
    <citation type="submission" date="2021-04" db="EMBL/GenBank/DDBJ databases">
        <title>Metabacillus sp. strain KIGAM252 whole genome sequence.</title>
        <authorList>
            <person name="Seo M.-J."/>
            <person name="Cho E.-S."/>
            <person name="Hwang C.Y."/>
            <person name="Yoon D.J."/>
        </authorList>
    </citation>
    <scope>NUCLEOTIDE SEQUENCE [LARGE SCALE GENOMIC DNA]</scope>
    <source>
        <strain evidence="3 4">KIGAM252</strain>
    </source>
</reference>
<dbReference type="PRINTS" id="PR00081">
    <property type="entry name" value="GDHRDH"/>
</dbReference>
<sequence>MNKIALITGASRLNGIGAAICRELASAGNDIFFTAWSPFDQAVYEKNHVNEPGLLMEELRSTGVRSEMMDADLSDPGVPELIFSEVKRRFGAEPDILINNAAFSVNKDILEMTALDMDRHYHVNVRGTALMCGAFARQFSKTSGGRIVNMTSGQSLGPMPGEIPYAASKGAIDALTVSISAELAPMGITVNAVNPGPTDSGWMNSEVKEHLAPMFPFGRIGQPADAARLIRFLVSEEAAWITGQVLHSEGGFRR</sequence>
<dbReference type="PANTHER" id="PTHR48107">
    <property type="entry name" value="NADPH-DEPENDENT ALDEHYDE REDUCTASE-LIKE PROTEIN, CHLOROPLASTIC-RELATED"/>
    <property type="match status" value="1"/>
</dbReference>
<proteinExistence type="inferred from homology"/>
<evidence type="ECO:0000313" key="3">
    <source>
        <dbReference type="EMBL" id="MBS2970503.1"/>
    </source>
</evidence>
<protein>
    <submittedName>
        <fullName evidence="3">SDR family oxidoreductase</fullName>
    </submittedName>
</protein>
<gene>
    <name evidence="3" type="ORF">J9317_17290</name>
</gene>
<comment type="caution">
    <text evidence="3">The sequence shown here is derived from an EMBL/GenBank/DDBJ whole genome shotgun (WGS) entry which is preliminary data.</text>
</comment>
<dbReference type="Gene3D" id="3.40.50.720">
    <property type="entry name" value="NAD(P)-binding Rossmann-like Domain"/>
    <property type="match status" value="1"/>
</dbReference>
<keyword evidence="2" id="KW-0560">Oxidoreductase</keyword>
<dbReference type="PROSITE" id="PS00061">
    <property type="entry name" value="ADH_SHORT"/>
    <property type="match status" value="1"/>
</dbReference>
<comment type="similarity">
    <text evidence="1">Belongs to the short-chain dehydrogenases/reductases (SDR) family.</text>
</comment>
<accession>A0ABS5LJ51</accession>
<dbReference type="EMBL" id="JAGVRK010000001">
    <property type="protein sequence ID" value="MBS2970503.1"/>
    <property type="molecule type" value="Genomic_DNA"/>
</dbReference>
<dbReference type="InterPro" id="IPR002347">
    <property type="entry name" value="SDR_fam"/>
</dbReference>
<evidence type="ECO:0000313" key="4">
    <source>
        <dbReference type="Proteomes" id="UP000682403"/>
    </source>
</evidence>
<evidence type="ECO:0000256" key="2">
    <source>
        <dbReference type="ARBA" id="ARBA00023002"/>
    </source>
</evidence>
<organism evidence="3 4">
    <name type="scientific">Metabacillus flavus</name>
    <dbReference type="NCBI Taxonomy" id="2823519"/>
    <lineage>
        <taxon>Bacteria</taxon>
        <taxon>Bacillati</taxon>
        <taxon>Bacillota</taxon>
        <taxon>Bacilli</taxon>
        <taxon>Bacillales</taxon>
        <taxon>Bacillaceae</taxon>
        <taxon>Metabacillus</taxon>
    </lineage>
</organism>
<dbReference type="SUPFAM" id="SSF51735">
    <property type="entry name" value="NAD(P)-binding Rossmann-fold domains"/>
    <property type="match status" value="1"/>
</dbReference>
<dbReference type="Proteomes" id="UP000682403">
    <property type="component" value="Unassembled WGS sequence"/>
</dbReference>
<dbReference type="InterPro" id="IPR020904">
    <property type="entry name" value="Sc_DH/Rdtase_CS"/>
</dbReference>
<dbReference type="InterPro" id="IPR036291">
    <property type="entry name" value="NAD(P)-bd_dom_sf"/>
</dbReference>
<dbReference type="CDD" id="cd05233">
    <property type="entry name" value="SDR_c"/>
    <property type="match status" value="1"/>
</dbReference>
<dbReference type="PANTHER" id="PTHR48107:SF7">
    <property type="entry name" value="RE15974P"/>
    <property type="match status" value="1"/>
</dbReference>
<dbReference type="NCBIfam" id="NF009389">
    <property type="entry name" value="PRK12748.1"/>
    <property type="match status" value="1"/>
</dbReference>
<name>A0ABS5LJ51_9BACI</name>